<organism evidence="2 3">
    <name type="scientific">Iodobacter fluviatilis</name>
    <dbReference type="NCBI Taxonomy" id="537"/>
    <lineage>
        <taxon>Bacteria</taxon>
        <taxon>Pseudomonadati</taxon>
        <taxon>Pseudomonadota</taxon>
        <taxon>Betaproteobacteria</taxon>
        <taxon>Neisseriales</taxon>
        <taxon>Chitinibacteraceae</taxon>
        <taxon>Iodobacter</taxon>
    </lineage>
</organism>
<dbReference type="GO" id="GO:0015074">
    <property type="term" value="P:DNA integration"/>
    <property type="evidence" value="ECO:0007669"/>
    <property type="project" value="InterPro"/>
</dbReference>
<evidence type="ECO:0000313" key="3">
    <source>
        <dbReference type="Proteomes" id="UP000255108"/>
    </source>
</evidence>
<dbReference type="InterPro" id="IPR012337">
    <property type="entry name" value="RNaseH-like_sf"/>
</dbReference>
<gene>
    <name evidence="2" type="ORF">NCTC11159_01244</name>
</gene>
<dbReference type="Proteomes" id="UP000255108">
    <property type="component" value="Unassembled WGS sequence"/>
</dbReference>
<dbReference type="Gene3D" id="3.30.420.10">
    <property type="entry name" value="Ribonuclease H-like superfamily/Ribonuclease H"/>
    <property type="match status" value="1"/>
</dbReference>
<feature type="domain" description="Integrase catalytic" evidence="1">
    <location>
        <begin position="1"/>
        <end position="56"/>
    </location>
</feature>
<name>A0A377Q8K2_9NEIS</name>
<dbReference type="InterPro" id="IPR001584">
    <property type="entry name" value="Integrase_cat-core"/>
</dbReference>
<dbReference type="InterPro" id="IPR036397">
    <property type="entry name" value="RNaseH_sf"/>
</dbReference>
<protein>
    <submittedName>
        <fullName evidence="2">Integrase core domain</fullName>
    </submittedName>
</protein>
<dbReference type="SUPFAM" id="SSF53098">
    <property type="entry name" value="Ribonuclease H-like"/>
    <property type="match status" value="1"/>
</dbReference>
<evidence type="ECO:0000313" key="2">
    <source>
        <dbReference type="EMBL" id="STQ90181.1"/>
    </source>
</evidence>
<evidence type="ECO:0000259" key="1">
    <source>
        <dbReference type="PROSITE" id="PS50994"/>
    </source>
</evidence>
<dbReference type="PROSITE" id="PS50994">
    <property type="entry name" value="INTEGRASE"/>
    <property type="match status" value="1"/>
</dbReference>
<accession>A0A377Q8K2</accession>
<dbReference type="AlphaFoldDB" id="A0A377Q8K2"/>
<sequence>MNPLVLHSDNGAPMKSYTLKAKMEMLGSASSFSRPRVSNDNPYTESLFRTLKYWPS</sequence>
<reference evidence="2 3" key="1">
    <citation type="submission" date="2018-06" db="EMBL/GenBank/DDBJ databases">
        <authorList>
            <consortium name="Pathogen Informatics"/>
            <person name="Doyle S."/>
        </authorList>
    </citation>
    <scope>NUCLEOTIDE SEQUENCE [LARGE SCALE GENOMIC DNA]</scope>
    <source>
        <strain evidence="2 3">NCTC11159</strain>
    </source>
</reference>
<dbReference type="EMBL" id="UGHR01000001">
    <property type="protein sequence ID" value="STQ90181.1"/>
    <property type="molecule type" value="Genomic_DNA"/>
</dbReference>
<proteinExistence type="predicted"/>
<dbReference type="GO" id="GO:0003676">
    <property type="term" value="F:nucleic acid binding"/>
    <property type="evidence" value="ECO:0007669"/>
    <property type="project" value="InterPro"/>
</dbReference>